<comment type="caution">
    <text evidence="2">The sequence shown here is derived from an EMBL/GenBank/DDBJ whole genome shotgun (WGS) entry which is preliminary data.</text>
</comment>
<dbReference type="EMBL" id="SNZH01000004">
    <property type="protein sequence ID" value="TDR45640.1"/>
    <property type="molecule type" value="Genomic_DNA"/>
</dbReference>
<accession>A0A4R6Z243</accession>
<keyword evidence="1 2" id="KW-0812">Transmembrane</keyword>
<evidence type="ECO:0000313" key="2">
    <source>
        <dbReference type="EMBL" id="TDR45640.1"/>
    </source>
</evidence>
<feature type="transmembrane region" description="Helical" evidence="1">
    <location>
        <begin position="244"/>
        <end position="266"/>
    </location>
</feature>
<dbReference type="PANTHER" id="PTHR34219">
    <property type="entry name" value="IRON-REGULATED INNER MEMBRANE PROTEIN-RELATED"/>
    <property type="match status" value="1"/>
</dbReference>
<name>A0A4R6Z243_9GAMM</name>
<keyword evidence="3" id="KW-1185">Reference proteome</keyword>
<dbReference type="Proteomes" id="UP000295293">
    <property type="component" value="Unassembled WGS sequence"/>
</dbReference>
<keyword evidence="1" id="KW-1133">Transmembrane helix</keyword>
<protein>
    <submittedName>
        <fullName evidence="2">PepSY-associated transmembrane protein</fullName>
    </submittedName>
</protein>
<proteinExistence type="predicted"/>
<sequence length="466" mass="52000">MISQRALRQWHRALGWFVGWQVVVWMMSGLYMSAAPIDWIHGDHWVHEDDRVLEDRPVLSLAALRTQFPTLTGFTLKSLAQQPVFEIRDSTGVQIIDAQTGDRLSPLLADTVRALAQARFTGTQAVVSVDWLEHAPAEVSTRPAPLWRVTFAGAAKPTLYYSPETGELLAKRFAGWRLFDALWMLHIMDYATRSDVNNPLLRAAAGVGVLFAGSGLLLLIVARRRPRPGLRLPARPWPYRLHRGFAWAVGVQLILWIGSGLTMSLLDHSLVDGSRYARVPPSAAPIDLSSLLEPQQVLARLGQPVRRLTLQSSPQGPFYLVQTADAVHRFDARTGAHAPVDAAAALAVAQADYLGSGQLQTPEWLPQADQETRGHAGAFWRVPIDDSINSTLYVSADNGTVVERRNRIWRIFDVAWMLHIMDYRHRTSFNHPLLILMALGGIWLVGSGVWVAARRWRKESSARPAR</sequence>
<feature type="transmembrane region" description="Helical" evidence="1">
    <location>
        <begin position="433"/>
        <end position="453"/>
    </location>
</feature>
<dbReference type="PANTHER" id="PTHR34219:SF3">
    <property type="entry name" value="BLL7967 PROTEIN"/>
    <property type="match status" value="1"/>
</dbReference>
<dbReference type="RefSeq" id="WP_166653948.1">
    <property type="nucleotide sequence ID" value="NZ_SNZH01000004.1"/>
</dbReference>
<evidence type="ECO:0000313" key="3">
    <source>
        <dbReference type="Proteomes" id="UP000295293"/>
    </source>
</evidence>
<organism evidence="2 3">
    <name type="scientific">Tahibacter aquaticus</name>
    <dbReference type="NCBI Taxonomy" id="520092"/>
    <lineage>
        <taxon>Bacteria</taxon>
        <taxon>Pseudomonadati</taxon>
        <taxon>Pseudomonadota</taxon>
        <taxon>Gammaproteobacteria</taxon>
        <taxon>Lysobacterales</taxon>
        <taxon>Rhodanobacteraceae</taxon>
        <taxon>Tahibacter</taxon>
    </lineage>
</organism>
<feature type="transmembrane region" description="Helical" evidence="1">
    <location>
        <begin position="12"/>
        <end position="32"/>
    </location>
</feature>
<dbReference type="InterPro" id="IPR005625">
    <property type="entry name" value="PepSY-ass_TM"/>
</dbReference>
<dbReference type="AlphaFoldDB" id="A0A4R6Z243"/>
<dbReference type="Pfam" id="PF03929">
    <property type="entry name" value="PepSY_TM"/>
    <property type="match status" value="1"/>
</dbReference>
<reference evidence="2 3" key="1">
    <citation type="submission" date="2019-03" db="EMBL/GenBank/DDBJ databases">
        <title>Genomic Encyclopedia of Type Strains, Phase IV (KMG-IV): sequencing the most valuable type-strain genomes for metagenomic binning, comparative biology and taxonomic classification.</title>
        <authorList>
            <person name="Goeker M."/>
        </authorList>
    </citation>
    <scope>NUCLEOTIDE SEQUENCE [LARGE SCALE GENOMIC DNA]</scope>
    <source>
        <strain evidence="2 3">DSM 21667</strain>
    </source>
</reference>
<evidence type="ECO:0000256" key="1">
    <source>
        <dbReference type="SAM" id="Phobius"/>
    </source>
</evidence>
<keyword evidence="1" id="KW-0472">Membrane</keyword>
<feature type="transmembrane region" description="Helical" evidence="1">
    <location>
        <begin position="200"/>
        <end position="223"/>
    </location>
</feature>
<gene>
    <name evidence="2" type="ORF">DFR29_10468</name>
</gene>